<evidence type="ECO:0000313" key="4">
    <source>
        <dbReference type="Proteomes" id="UP000319263"/>
    </source>
</evidence>
<name>A0A516PYS1_9ACTN</name>
<dbReference type="RefSeq" id="WP_143986286.1">
    <property type="nucleotide sequence ID" value="NZ_CP041692.1"/>
</dbReference>
<evidence type="ECO:0000256" key="2">
    <source>
        <dbReference type="SAM" id="Phobius"/>
    </source>
</evidence>
<accession>A0A516PYS1</accession>
<keyword evidence="2" id="KW-0472">Membrane</keyword>
<sequence>MIVYVLAMIAILAVAAAVVGLVMVGMEGRGQDRVPPWLTAKLNRAAKHLNGEVEPPEAFTRVMERRHHRDRTPAGR</sequence>
<keyword evidence="2" id="KW-0812">Transmembrane</keyword>
<gene>
    <name evidence="3" type="ORF">FOE78_10790</name>
</gene>
<keyword evidence="2" id="KW-1133">Transmembrane helix</keyword>
<organism evidence="3 4">
    <name type="scientific">Microlunatus elymi</name>
    <dbReference type="NCBI Taxonomy" id="2596828"/>
    <lineage>
        <taxon>Bacteria</taxon>
        <taxon>Bacillati</taxon>
        <taxon>Actinomycetota</taxon>
        <taxon>Actinomycetes</taxon>
        <taxon>Propionibacteriales</taxon>
        <taxon>Propionibacteriaceae</taxon>
        <taxon>Microlunatus</taxon>
    </lineage>
</organism>
<protein>
    <submittedName>
        <fullName evidence="3">Uncharacterized protein</fullName>
    </submittedName>
</protein>
<dbReference type="KEGG" id="mik:FOE78_10790"/>
<dbReference type="OrthoDB" id="3734619at2"/>
<dbReference type="Proteomes" id="UP000319263">
    <property type="component" value="Chromosome"/>
</dbReference>
<proteinExistence type="predicted"/>
<dbReference type="EMBL" id="CP041692">
    <property type="protein sequence ID" value="QDP96320.1"/>
    <property type="molecule type" value="Genomic_DNA"/>
</dbReference>
<reference evidence="3 4" key="1">
    <citation type="submission" date="2019-07" db="EMBL/GenBank/DDBJ databases">
        <title>Microlunatus dokdonensis sp. nov. isolated from the rhizospheric soil of the wild plant Elymus tsukushiensis.</title>
        <authorList>
            <person name="Ghim S.-Y."/>
            <person name="Hwang Y.-J."/>
            <person name="Son J.-S."/>
            <person name="Shin J.-H."/>
        </authorList>
    </citation>
    <scope>NUCLEOTIDE SEQUENCE [LARGE SCALE GENOMIC DNA]</scope>
    <source>
        <strain evidence="3 4">KUDC0627</strain>
    </source>
</reference>
<dbReference type="AlphaFoldDB" id="A0A516PYS1"/>
<evidence type="ECO:0000313" key="3">
    <source>
        <dbReference type="EMBL" id="QDP96320.1"/>
    </source>
</evidence>
<feature type="region of interest" description="Disordered" evidence="1">
    <location>
        <begin position="56"/>
        <end position="76"/>
    </location>
</feature>
<keyword evidence="4" id="KW-1185">Reference proteome</keyword>
<feature type="transmembrane region" description="Helical" evidence="2">
    <location>
        <begin position="6"/>
        <end position="26"/>
    </location>
</feature>
<evidence type="ECO:0000256" key="1">
    <source>
        <dbReference type="SAM" id="MobiDB-lite"/>
    </source>
</evidence>